<dbReference type="STRING" id="1257118.L8H6G5"/>
<dbReference type="Gene3D" id="3.40.50.150">
    <property type="entry name" value="Vaccinia Virus protein VP39"/>
    <property type="match status" value="1"/>
</dbReference>
<dbReference type="PANTHER" id="PTHR14614">
    <property type="entry name" value="HEPATOCELLULAR CARCINOMA-ASSOCIATED ANTIGEN"/>
    <property type="match status" value="1"/>
</dbReference>
<evidence type="ECO:0000313" key="2">
    <source>
        <dbReference type="EMBL" id="ELR20740.1"/>
    </source>
</evidence>
<feature type="region of interest" description="Disordered" evidence="1">
    <location>
        <begin position="365"/>
        <end position="388"/>
    </location>
</feature>
<dbReference type="InterPro" id="IPR029063">
    <property type="entry name" value="SAM-dependent_MTases_sf"/>
</dbReference>
<dbReference type="InterPro" id="IPR019410">
    <property type="entry name" value="Methyltransf_16"/>
</dbReference>
<reference evidence="2 3" key="1">
    <citation type="journal article" date="2013" name="Genome Biol.">
        <title>Genome of Acanthamoeba castellanii highlights extensive lateral gene transfer and early evolution of tyrosine kinase signaling.</title>
        <authorList>
            <person name="Clarke M."/>
            <person name="Lohan A.J."/>
            <person name="Liu B."/>
            <person name="Lagkouvardos I."/>
            <person name="Roy S."/>
            <person name="Zafar N."/>
            <person name="Bertelli C."/>
            <person name="Schilde C."/>
            <person name="Kianianmomeni A."/>
            <person name="Burglin T.R."/>
            <person name="Frech C."/>
            <person name="Turcotte B."/>
            <person name="Kopec K.O."/>
            <person name="Synnott J.M."/>
            <person name="Choo C."/>
            <person name="Paponov I."/>
            <person name="Finkler A."/>
            <person name="Soon Heng Tan C."/>
            <person name="Hutchins A.P."/>
            <person name="Weinmeier T."/>
            <person name="Rattei T."/>
            <person name="Chu J.S."/>
            <person name="Gimenez G."/>
            <person name="Irimia M."/>
            <person name="Rigden D.J."/>
            <person name="Fitzpatrick D.A."/>
            <person name="Lorenzo-Morales J."/>
            <person name="Bateman A."/>
            <person name="Chiu C.H."/>
            <person name="Tang P."/>
            <person name="Hegemann P."/>
            <person name="Fromm H."/>
            <person name="Raoult D."/>
            <person name="Greub G."/>
            <person name="Miranda-Saavedra D."/>
            <person name="Chen N."/>
            <person name="Nash P."/>
            <person name="Ginger M.L."/>
            <person name="Horn M."/>
            <person name="Schaap P."/>
            <person name="Caler L."/>
            <person name="Loftus B."/>
        </authorList>
    </citation>
    <scope>NUCLEOTIDE SEQUENCE [LARGE SCALE GENOMIC DNA]</scope>
    <source>
        <strain evidence="2 3">Neff</strain>
    </source>
</reference>
<evidence type="ECO:0000256" key="1">
    <source>
        <dbReference type="SAM" id="MobiDB-lite"/>
    </source>
</evidence>
<dbReference type="KEGG" id="acan:ACA1_054860"/>
<dbReference type="GeneID" id="14921610"/>
<dbReference type="EMBL" id="KB007909">
    <property type="protein sequence ID" value="ELR20740.1"/>
    <property type="molecule type" value="Genomic_DNA"/>
</dbReference>
<accession>L8H6G5</accession>
<dbReference type="VEuPathDB" id="AmoebaDB:ACA1_054860"/>
<feature type="compositionally biased region" description="Basic and acidic residues" evidence="1">
    <location>
        <begin position="365"/>
        <end position="376"/>
    </location>
</feature>
<gene>
    <name evidence="2" type="ORF">ACA1_054860</name>
</gene>
<organism evidence="2 3">
    <name type="scientific">Acanthamoeba castellanii (strain ATCC 30010 / Neff)</name>
    <dbReference type="NCBI Taxonomy" id="1257118"/>
    <lineage>
        <taxon>Eukaryota</taxon>
        <taxon>Amoebozoa</taxon>
        <taxon>Discosea</taxon>
        <taxon>Longamoebia</taxon>
        <taxon>Centramoebida</taxon>
        <taxon>Acanthamoebidae</taxon>
        <taxon>Acanthamoeba</taxon>
    </lineage>
</organism>
<evidence type="ECO:0000313" key="3">
    <source>
        <dbReference type="Proteomes" id="UP000011083"/>
    </source>
</evidence>
<proteinExistence type="predicted"/>
<dbReference type="RefSeq" id="XP_004344143.1">
    <property type="nucleotide sequence ID" value="XM_004344093.1"/>
</dbReference>
<dbReference type="AlphaFoldDB" id="L8H6G5"/>
<dbReference type="Pfam" id="PF10294">
    <property type="entry name" value="Methyltransf_16"/>
    <property type="match status" value="1"/>
</dbReference>
<dbReference type="Proteomes" id="UP000011083">
    <property type="component" value="Unassembled WGS sequence"/>
</dbReference>
<protein>
    <submittedName>
        <fullName evidence="2">Uncharacterized protein</fullName>
    </submittedName>
</protein>
<name>L8H6G5_ACACF</name>
<keyword evidence="3" id="KW-1185">Reference proteome</keyword>
<dbReference type="SUPFAM" id="SSF53335">
    <property type="entry name" value="S-adenosyl-L-methionine-dependent methyltransferases"/>
    <property type="match status" value="1"/>
</dbReference>
<sequence>MHVLHRWKLDRDLPGPEEVLHGQEARKKWLSRWSCSCQLAAADSNTPGQNLVVFIYSEADEALRRGFPFAADLAQPLADDDHHQSTTTLLLRGPLRQEDAQRRQTEEQQLHQLLLRHVQHHRSALEKDDEVKVCYARKVYRFPLLPQRQQRTDEADGDVVVFVREDHEIVPHGQVWEGSVEMARWICAHYHERFRTGSGLVRPRVLELGSGCGLPGLVLAALGAQVTLSDRSEGALNNLVHNVGVNMSAFTGSSPPAVVHLDWAEPGTMRPVWPPQAVVGSSSTDPRGFDFIVGTEVVYSEEGAEHLINTVKAWLRNHCGDNHAARPSFYLLQNPLRAGLKHFVGLLAGADRQLADDKQELRRGLALEELDSEHRPPPLPAAGPPLAYEPSETEQLRLYRVTTRA</sequence>